<protein>
    <submittedName>
        <fullName evidence="3">Transcription antiterminator BglG</fullName>
    </submittedName>
</protein>
<evidence type="ECO:0000256" key="1">
    <source>
        <dbReference type="ARBA" id="ARBA00022737"/>
    </source>
</evidence>
<dbReference type="InterPro" id="IPR004341">
    <property type="entry name" value="CAT_RNA-bd_dom"/>
</dbReference>
<dbReference type="Pfam" id="PF00874">
    <property type="entry name" value="PRD"/>
    <property type="match status" value="2"/>
</dbReference>
<evidence type="ECO:0000313" key="4">
    <source>
        <dbReference type="Proteomes" id="UP000018482"/>
    </source>
</evidence>
<dbReference type="InterPro" id="IPR011608">
    <property type="entry name" value="PRD"/>
</dbReference>
<dbReference type="PROSITE" id="PS51372">
    <property type="entry name" value="PRD_2"/>
    <property type="match status" value="2"/>
</dbReference>
<dbReference type="GO" id="GO:0006355">
    <property type="term" value="P:regulation of DNA-templated transcription"/>
    <property type="evidence" value="ECO:0007669"/>
    <property type="project" value="InterPro"/>
</dbReference>
<dbReference type="SMART" id="SM01061">
    <property type="entry name" value="CAT_RBD"/>
    <property type="match status" value="1"/>
</dbReference>
<dbReference type="Gene3D" id="2.30.24.10">
    <property type="entry name" value="CAT RNA-binding domain"/>
    <property type="match status" value="1"/>
</dbReference>
<evidence type="ECO:0000259" key="2">
    <source>
        <dbReference type="PROSITE" id="PS51372"/>
    </source>
</evidence>
<dbReference type="InterPro" id="IPR036634">
    <property type="entry name" value="PRD_sf"/>
</dbReference>
<dbReference type="AlphaFoldDB" id="V6Z7T8"/>
<dbReference type="Pfam" id="PF03123">
    <property type="entry name" value="CAT_RBD"/>
    <property type="match status" value="1"/>
</dbReference>
<dbReference type="SUPFAM" id="SSF63520">
    <property type="entry name" value="PTS-regulatory domain, PRD"/>
    <property type="match status" value="2"/>
</dbReference>
<organism evidence="3 4">
    <name type="scientific">Streptococcus agalactiae LMG 14747</name>
    <dbReference type="NCBI Taxonomy" id="1154860"/>
    <lineage>
        <taxon>Bacteria</taxon>
        <taxon>Bacillati</taxon>
        <taxon>Bacillota</taxon>
        <taxon>Bacilli</taxon>
        <taxon>Lactobacillales</taxon>
        <taxon>Streptococcaceae</taxon>
        <taxon>Streptococcus</taxon>
    </lineage>
</organism>
<dbReference type="Gene3D" id="1.10.1790.10">
    <property type="entry name" value="PRD domain"/>
    <property type="match status" value="2"/>
</dbReference>
<evidence type="ECO:0000313" key="3">
    <source>
        <dbReference type="EMBL" id="ESV55694.1"/>
    </source>
</evidence>
<dbReference type="eggNOG" id="COG3711">
    <property type="taxonomic scope" value="Bacteria"/>
</dbReference>
<reference evidence="3 4" key="1">
    <citation type="submission" date="2013-05" db="EMBL/GenBank/DDBJ databases">
        <authorList>
            <person name="Richards V.P."/>
            <person name="Durkin S.A.S."/>
            <person name="Kim M."/>
            <person name="Pavinski Bitar P.D."/>
            <person name="Stanhope M.J."/>
            <person name="Town C.D."/>
            <person name="Venter J.C."/>
        </authorList>
    </citation>
    <scope>NUCLEOTIDE SEQUENCE [LARGE SCALE GENOMIC DNA]</scope>
    <source>
        <strain evidence="3 4">LMG 14747</strain>
    </source>
</reference>
<comment type="caution">
    <text evidence="3">The sequence shown here is derived from an EMBL/GenBank/DDBJ whole genome shotgun (WGS) entry which is preliminary data.</text>
</comment>
<gene>
    <name evidence="3" type="ORF">SAG0136_10960</name>
</gene>
<keyword evidence="1" id="KW-0677">Repeat</keyword>
<dbReference type="InterPro" id="IPR050661">
    <property type="entry name" value="BglG_antiterminators"/>
</dbReference>
<name>V6Z7T8_STRAG</name>
<dbReference type="InterPro" id="IPR036650">
    <property type="entry name" value="CAT_RNA-bd_dom_sf"/>
</dbReference>
<dbReference type="PANTHER" id="PTHR30185:SF15">
    <property type="entry name" value="CRYPTIC BETA-GLUCOSIDE BGL OPERON ANTITERMINATOR"/>
    <property type="match status" value="1"/>
</dbReference>
<proteinExistence type="predicted"/>
<dbReference type="Proteomes" id="UP000018482">
    <property type="component" value="Unassembled WGS sequence"/>
</dbReference>
<accession>V6Z7T8</accession>
<dbReference type="GO" id="GO:0003723">
    <property type="term" value="F:RNA binding"/>
    <property type="evidence" value="ECO:0007669"/>
    <property type="project" value="InterPro"/>
</dbReference>
<dbReference type="NCBIfam" id="NF046042">
    <property type="entry name" value="LicT"/>
    <property type="match status" value="1"/>
</dbReference>
<feature type="domain" description="PRD" evidence="2">
    <location>
        <begin position="171"/>
        <end position="281"/>
    </location>
</feature>
<dbReference type="PANTHER" id="PTHR30185">
    <property type="entry name" value="CRYPTIC BETA-GLUCOSIDE BGL OPERON ANTITERMINATOR"/>
    <property type="match status" value="1"/>
</dbReference>
<dbReference type="SUPFAM" id="SSF50151">
    <property type="entry name" value="SacY-like RNA-binding domain"/>
    <property type="match status" value="1"/>
</dbReference>
<feature type="domain" description="PRD" evidence="2">
    <location>
        <begin position="65"/>
        <end position="170"/>
    </location>
</feature>
<dbReference type="EMBL" id="ANQC01000141">
    <property type="protein sequence ID" value="ESV55694.1"/>
    <property type="molecule type" value="Genomic_DNA"/>
</dbReference>
<sequence length="301" mass="34241">MIVEKVYNNNVIQVQDEQGQELIVMGRGLGFHKKIGDSIDQTKIEKVFVLQGDQTTADLGDLYEQLPDEELNLFVSLIDKAENALGLTFDSNLHLSLTDHLHFILVRVRQGVSISNPLAWEVRKFHPKEYHIAKDMVDHLRQHLELAIPEDEASSIALHLINAQTQSSGISKSQLSSHIVVAILEIVRLHFGKLVSEETISYNRFVTHLQYFAQRVVNGVVQGSNDAFLYDQVKQNYPDSFSCTQKIAHYVKENYDFDMSVDEKVYLTIHIQRMTDSQDLSCLAKRNTSNSTPLISLYPDI</sequence>